<dbReference type="InterPro" id="IPR015915">
    <property type="entry name" value="Kelch-typ_b-propeller"/>
</dbReference>
<dbReference type="PANTHER" id="PTHR46647">
    <property type="entry name" value="RAB9 EFFECTOR PROTEIN WITH KELCH MOTIFS"/>
    <property type="match status" value="1"/>
</dbReference>
<dbReference type="Ensembl" id="ENSCINT00000004510.3">
    <property type="protein sequence ID" value="ENSCINP00000004510.3"/>
    <property type="gene ID" value="ENSCING00000002204.3"/>
</dbReference>
<keyword evidence="2" id="KW-0677">Repeat</keyword>
<dbReference type="InterPro" id="IPR052124">
    <property type="entry name" value="Rab9_kelch_effector"/>
</dbReference>
<dbReference type="Gene3D" id="2.120.10.80">
    <property type="entry name" value="Kelch-type beta propeller"/>
    <property type="match status" value="1"/>
</dbReference>
<accession>F6ZQ03</accession>
<dbReference type="Proteomes" id="UP000008144">
    <property type="component" value="Chromosome 9"/>
</dbReference>
<dbReference type="SUPFAM" id="SSF117281">
    <property type="entry name" value="Kelch motif"/>
    <property type="match status" value="1"/>
</dbReference>
<sequence length="258" mass="27372">MTCALVGCTGVSPSPRTLHCAGSKGNSLYIWGGGYEGSSPTPDTKLHVFDANTETWSQPTVKGKLPSARHGHILCVIDNHLYIHGGMAGATFHKDLHSINLTDLTCSRLKPRGEVPCARAAHAAASHNKLLFIFGGMSQHGSMDDLSSLNTDTMIWSKVTFDSPMPTPRLDHSMFIAQIVCNKDVPNVTPSTPPTTPVATGGQNIIPVDLWHGVVTRGNDGVETRGNDGVVTRGNDGVETRGNDGVVTRGNDGVEPRG</sequence>
<evidence type="ECO:0000256" key="3">
    <source>
        <dbReference type="ARBA" id="ARBA00037224"/>
    </source>
</evidence>
<dbReference type="InParanoid" id="F6ZQ03"/>
<evidence type="ECO:0000313" key="7">
    <source>
        <dbReference type="Proteomes" id="UP000008144"/>
    </source>
</evidence>
<reference evidence="7" key="1">
    <citation type="journal article" date="2002" name="Science">
        <title>The draft genome of Ciona intestinalis: insights into chordate and vertebrate origins.</title>
        <authorList>
            <person name="Dehal P."/>
            <person name="Satou Y."/>
            <person name="Campbell R.K."/>
            <person name="Chapman J."/>
            <person name="Degnan B."/>
            <person name="De Tomaso A."/>
            <person name="Davidson B."/>
            <person name="Di Gregorio A."/>
            <person name="Gelpke M."/>
            <person name="Goodstein D.M."/>
            <person name="Harafuji N."/>
            <person name="Hastings K.E."/>
            <person name="Ho I."/>
            <person name="Hotta K."/>
            <person name="Huang W."/>
            <person name="Kawashima T."/>
            <person name="Lemaire P."/>
            <person name="Martinez D."/>
            <person name="Meinertzhagen I.A."/>
            <person name="Necula S."/>
            <person name="Nonaka M."/>
            <person name="Putnam N."/>
            <person name="Rash S."/>
            <person name="Saiga H."/>
            <person name="Satake M."/>
            <person name="Terry A."/>
            <person name="Yamada L."/>
            <person name="Wang H.G."/>
            <person name="Awazu S."/>
            <person name="Azumi K."/>
            <person name="Boore J."/>
            <person name="Branno M."/>
            <person name="Chin-Bow S."/>
            <person name="DeSantis R."/>
            <person name="Doyle S."/>
            <person name="Francino P."/>
            <person name="Keys D.N."/>
            <person name="Haga S."/>
            <person name="Hayashi H."/>
            <person name="Hino K."/>
            <person name="Imai K.S."/>
            <person name="Inaba K."/>
            <person name="Kano S."/>
            <person name="Kobayashi K."/>
            <person name="Kobayashi M."/>
            <person name="Lee B.I."/>
            <person name="Makabe K.W."/>
            <person name="Manohar C."/>
            <person name="Matassi G."/>
            <person name="Medina M."/>
            <person name="Mochizuki Y."/>
            <person name="Mount S."/>
            <person name="Morishita T."/>
            <person name="Miura S."/>
            <person name="Nakayama A."/>
            <person name="Nishizaka S."/>
            <person name="Nomoto H."/>
            <person name="Ohta F."/>
            <person name="Oishi K."/>
            <person name="Rigoutsos I."/>
            <person name="Sano M."/>
            <person name="Sasaki A."/>
            <person name="Sasakura Y."/>
            <person name="Shoguchi E."/>
            <person name="Shin-i T."/>
            <person name="Spagnuolo A."/>
            <person name="Stainier D."/>
            <person name="Suzuki M.M."/>
            <person name="Tassy O."/>
            <person name="Takatori N."/>
            <person name="Tokuoka M."/>
            <person name="Yagi K."/>
            <person name="Yoshizaki F."/>
            <person name="Wada S."/>
            <person name="Zhang C."/>
            <person name="Hyatt P.D."/>
            <person name="Larimer F."/>
            <person name="Detter C."/>
            <person name="Doggett N."/>
            <person name="Glavina T."/>
            <person name="Hawkins T."/>
            <person name="Richardson P."/>
            <person name="Lucas S."/>
            <person name="Kohara Y."/>
            <person name="Levine M."/>
            <person name="Satoh N."/>
            <person name="Rokhsar D.S."/>
        </authorList>
    </citation>
    <scope>NUCLEOTIDE SEQUENCE [LARGE SCALE GENOMIC DNA]</scope>
</reference>
<dbReference type="PANTHER" id="PTHR46647:SF1">
    <property type="entry name" value="RAB9 EFFECTOR PROTEIN WITH KELCH MOTIFS"/>
    <property type="match status" value="1"/>
</dbReference>
<keyword evidence="1" id="KW-0880">Kelch repeat</keyword>
<dbReference type="OMA" id="DANTETW"/>
<dbReference type="HOGENOM" id="CLU_1079790_0_0_1"/>
<reference evidence="6" key="4">
    <citation type="submission" date="2025-09" db="UniProtKB">
        <authorList>
            <consortium name="Ensembl"/>
        </authorList>
    </citation>
    <scope>IDENTIFICATION</scope>
</reference>
<feature type="region of interest" description="Disordered" evidence="5">
    <location>
        <begin position="219"/>
        <end position="258"/>
    </location>
</feature>
<name>F6ZQ03_CIOIN</name>
<proteinExistence type="predicted"/>
<evidence type="ECO:0000256" key="2">
    <source>
        <dbReference type="ARBA" id="ARBA00022737"/>
    </source>
</evidence>
<dbReference type="STRING" id="7719.ENSCINP00000004510"/>
<dbReference type="EMBL" id="EAAA01003016">
    <property type="status" value="NOT_ANNOTATED_CDS"/>
    <property type="molecule type" value="Genomic_DNA"/>
</dbReference>
<comment type="function">
    <text evidence="3">Rab9 effector required for endosome to trans-Golgi network (TGN) transport.</text>
</comment>
<dbReference type="AlphaFoldDB" id="F6ZQ03"/>
<protein>
    <recommendedName>
        <fullName evidence="4">Rab9 effector protein with kelch motifs</fullName>
    </recommendedName>
</protein>
<reference evidence="6" key="2">
    <citation type="journal article" date="2008" name="Genome Biol.">
        <title>Improved genome assembly and evidence-based global gene model set for the chordate Ciona intestinalis: new insight into intron and operon populations.</title>
        <authorList>
            <person name="Satou Y."/>
            <person name="Mineta K."/>
            <person name="Ogasawara M."/>
            <person name="Sasakura Y."/>
            <person name="Shoguchi E."/>
            <person name="Ueno K."/>
            <person name="Yamada L."/>
            <person name="Matsumoto J."/>
            <person name="Wasserscheid J."/>
            <person name="Dewar K."/>
            <person name="Wiley G.B."/>
            <person name="Macmil S.L."/>
            <person name="Roe B.A."/>
            <person name="Zeller R.W."/>
            <person name="Hastings K.E."/>
            <person name="Lemaire P."/>
            <person name="Lindquist E."/>
            <person name="Endo T."/>
            <person name="Hotta K."/>
            <person name="Inaba K."/>
        </authorList>
    </citation>
    <scope>NUCLEOTIDE SEQUENCE [LARGE SCALE GENOMIC DNA]</scope>
    <source>
        <strain evidence="6">wild type</strain>
    </source>
</reference>
<evidence type="ECO:0000256" key="4">
    <source>
        <dbReference type="ARBA" id="ARBA00039295"/>
    </source>
</evidence>
<dbReference type="Pfam" id="PF24681">
    <property type="entry name" value="Kelch_KLHDC2_KLHL20_DRC7"/>
    <property type="match status" value="1"/>
</dbReference>
<organism evidence="6 7">
    <name type="scientific">Ciona intestinalis</name>
    <name type="common">Transparent sea squirt</name>
    <name type="synonym">Ascidia intestinalis</name>
    <dbReference type="NCBI Taxonomy" id="7719"/>
    <lineage>
        <taxon>Eukaryota</taxon>
        <taxon>Metazoa</taxon>
        <taxon>Chordata</taxon>
        <taxon>Tunicata</taxon>
        <taxon>Ascidiacea</taxon>
        <taxon>Phlebobranchia</taxon>
        <taxon>Cionidae</taxon>
        <taxon>Ciona</taxon>
    </lineage>
</organism>
<dbReference type="GeneTree" id="ENSGT00940000158763"/>
<evidence type="ECO:0000256" key="5">
    <source>
        <dbReference type="SAM" id="MobiDB-lite"/>
    </source>
</evidence>
<evidence type="ECO:0000313" key="6">
    <source>
        <dbReference type="Ensembl" id="ENSCINP00000004510.3"/>
    </source>
</evidence>
<keyword evidence="7" id="KW-1185">Reference proteome</keyword>
<reference evidence="6" key="3">
    <citation type="submission" date="2025-08" db="UniProtKB">
        <authorList>
            <consortium name="Ensembl"/>
        </authorList>
    </citation>
    <scope>IDENTIFICATION</scope>
</reference>
<evidence type="ECO:0000256" key="1">
    <source>
        <dbReference type="ARBA" id="ARBA00022441"/>
    </source>
</evidence>